<comment type="caution">
    <text evidence="1">The sequence shown here is derived from an EMBL/GenBank/DDBJ whole genome shotgun (WGS) entry which is preliminary data.</text>
</comment>
<evidence type="ECO:0000313" key="2">
    <source>
        <dbReference type="Proteomes" id="UP000293583"/>
    </source>
</evidence>
<keyword evidence="2" id="KW-1185">Reference proteome</keyword>
<dbReference type="Gene3D" id="3.40.50.2000">
    <property type="entry name" value="Glycogen Phosphorylase B"/>
    <property type="match status" value="1"/>
</dbReference>
<dbReference type="SUPFAM" id="SSF53756">
    <property type="entry name" value="UDP-Glycosyltransferase/glycogen phosphorylase"/>
    <property type="match status" value="1"/>
</dbReference>
<organism evidence="1 2">
    <name type="scientific">Aquirufa antheringensis</name>
    <dbReference type="NCBI Taxonomy" id="2516559"/>
    <lineage>
        <taxon>Bacteria</taxon>
        <taxon>Pseudomonadati</taxon>
        <taxon>Bacteroidota</taxon>
        <taxon>Cytophagia</taxon>
        <taxon>Cytophagales</taxon>
        <taxon>Flectobacillaceae</taxon>
        <taxon>Aquirufa</taxon>
    </lineage>
</organism>
<name>A0A4Q9BG27_9BACT</name>
<dbReference type="OrthoDB" id="7768317at2"/>
<accession>A0A4Q9BG27</accession>
<proteinExistence type="predicted"/>
<dbReference type="AlphaFoldDB" id="A0A4Q9BG27"/>
<dbReference type="EMBL" id="SEWY01000001">
    <property type="protein sequence ID" value="TBH75037.1"/>
    <property type="molecule type" value="Genomic_DNA"/>
</dbReference>
<sequence>MRRVFLLRAYGDFAIAVQALAATDVIVASLHLKPLYDALISRGCISPCIIEFVDFGIQGSQLNLFTNKTFFSIDTFRQLSKIRKYIRTNPGTSDFVEQSARLGLLNFFTGHSFKAIFETREPVYSAYALPAQGLERKGDEVLILPDARLPKRIIPSSILARIDGRVARFGSDYTTFEQLIDLIQAADYVVTSDSLPLHLAYLCRKPHFILYPDGGKQDFFTPDALASGSFSTFSQFDHV</sequence>
<gene>
    <name evidence="1" type="ORF">EWU20_00260</name>
</gene>
<dbReference type="RefSeq" id="WP_130922245.1">
    <property type="nucleotide sequence ID" value="NZ_SEWY01000001.1"/>
</dbReference>
<evidence type="ECO:0000313" key="1">
    <source>
        <dbReference type="EMBL" id="TBH75037.1"/>
    </source>
</evidence>
<evidence type="ECO:0008006" key="3">
    <source>
        <dbReference type="Google" id="ProtNLM"/>
    </source>
</evidence>
<protein>
    <recommendedName>
        <fullName evidence="3">Lipopolysaccharide heptosyltransferase family protein</fullName>
    </recommendedName>
</protein>
<dbReference type="Proteomes" id="UP000293583">
    <property type="component" value="Unassembled WGS sequence"/>
</dbReference>
<reference evidence="1 2" key="1">
    <citation type="submission" date="2019-02" db="EMBL/GenBank/DDBJ databases">
        <title>Genome of a new Bacteroidetes strain.</title>
        <authorList>
            <person name="Pitt A."/>
        </authorList>
    </citation>
    <scope>NUCLEOTIDE SEQUENCE [LARGE SCALE GENOMIC DNA]</scope>
    <source>
        <strain evidence="1 2">103A-SOEBACH</strain>
    </source>
</reference>